<dbReference type="Proteomes" id="UP001501020">
    <property type="component" value="Unassembled WGS sequence"/>
</dbReference>
<sequence>MRVADLGAGDRVAGGQDRDAVAAQDAGDGSGRHPGRGGDVVGPGAQFAAGVQHLLLGAGRGE</sequence>
<protein>
    <submittedName>
        <fullName evidence="2">Uncharacterized protein</fullName>
    </submittedName>
</protein>
<comment type="caution">
    <text evidence="2">The sequence shown here is derived from an EMBL/GenBank/DDBJ whole genome shotgun (WGS) entry which is preliminary data.</text>
</comment>
<keyword evidence="3" id="KW-1185">Reference proteome</keyword>
<feature type="region of interest" description="Disordered" evidence="1">
    <location>
        <begin position="1"/>
        <end position="44"/>
    </location>
</feature>
<reference evidence="3" key="1">
    <citation type="journal article" date="2019" name="Int. J. Syst. Evol. Microbiol.">
        <title>The Global Catalogue of Microorganisms (GCM) 10K type strain sequencing project: providing services to taxonomists for standard genome sequencing and annotation.</title>
        <authorList>
            <consortium name="The Broad Institute Genomics Platform"/>
            <consortium name="The Broad Institute Genome Sequencing Center for Infectious Disease"/>
            <person name="Wu L."/>
            <person name="Ma J."/>
        </authorList>
    </citation>
    <scope>NUCLEOTIDE SEQUENCE [LARGE SCALE GENOMIC DNA]</scope>
    <source>
        <strain evidence="3">JCM 13850</strain>
    </source>
</reference>
<dbReference type="EMBL" id="BAAAMR010000012">
    <property type="protein sequence ID" value="GAA2128793.1"/>
    <property type="molecule type" value="Genomic_DNA"/>
</dbReference>
<gene>
    <name evidence="2" type="ORF">GCM10009727_19690</name>
</gene>
<evidence type="ECO:0000313" key="3">
    <source>
        <dbReference type="Proteomes" id="UP001501020"/>
    </source>
</evidence>
<evidence type="ECO:0000256" key="1">
    <source>
        <dbReference type="SAM" id="MobiDB-lite"/>
    </source>
</evidence>
<organism evidence="2 3">
    <name type="scientific">Actinomadura napierensis</name>
    <dbReference type="NCBI Taxonomy" id="267854"/>
    <lineage>
        <taxon>Bacteria</taxon>
        <taxon>Bacillati</taxon>
        <taxon>Actinomycetota</taxon>
        <taxon>Actinomycetes</taxon>
        <taxon>Streptosporangiales</taxon>
        <taxon>Thermomonosporaceae</taxon>
        <taxon>Actinomadura</taxon>
    </lineage>
</organism>
<name>A0ABP5K8G8_9ACTN</name>
<evidence type="ECO:0000313" key="2">
    <source>
        <dbReference type="EMBL" id="GAA2128793.1"/>
    </source>
</evidence>
<proteinExistence type="predicted"/>
<accession>A0ABP5K8G8</accession>